<feature type="transmembrane region" description="Helical" evidence="1">
    <location>
        <begin position="100"/>
        <end position="121"/>
    </location>
</feature>
<feature type="transmembrane region" description="Helical" evidence="1">
    <location>
        <begin position="265"/>
        <end position="285"/>
    </location>
</feature>
<dbReference type="GO" id="GO:0016787">
    <property type="term" value="F:hydrolase activity"/>
    <property type="evidence" value="ECO:0007669"/>
    <property type="project" value="UniProtKB-KW"/>
</dbReference>
<feature type="transmembrane region" description="Helical" evidence="1">
    <location>
        <begin position="297"/>
        <end position="318"/>
    </location>
</feature>
<dbReference type="PANTHER" id="PTHR23028">
    <property type="entry name" value="ACETYLTRANSFERASE"/>
    <property type="match status" value="1"/>
</dbReference>
<dbReference type="GO" id="GO:0016020">
    <property type="term" value="C:membrane"/>
    <property type="evidence" value="ECO:0007669"/>
    <property type="project" value="TreeGrafter"/>
</dbReference>
<proteinExistence type="predicted"/>
<keyword evidence="1" id="KW-0812">Transmembrane</keyword>
<dbReference type="Pfam" id="PF01757">
    <property type="entry name" value="Acyl_transf_3"/>
    <property type="match status" value="1"/>
</dbReference>
<feature type="transmembrane region" description="Helical" evidence="1">
    <location>
        <begin position="212"/>
        <end position="229"/>
    </location>
</feature>
<keyword evidence="3" id="KW-0378">Hydrolase</keyword>
<dbReference type="OrthoDB" id="9796461at2"/>
<name>A0A1H0II38_9HYPH</name>
<gene>
    <name evidence="3" type="ORF">SAMN05192530_105161</name>
</gene>
<evidence type="ECO:0000313" key="3">
    <source>
        <dbReference type="EMBL" id="SDO31063.1"/>
    </source>
</evidence>
<dbReference type="RefSeq" id="WP_090673700.1">
    <property type="nucleotide sequence ID" value="NZ_FNIT01000005.1"/>
</dbReference>
<protein>
    <submittedName>
        <fullName evidence="3">Peptidoglycan/LPS O-acetylase OafA/YrhL, contains acyltransferase and SGNH-hydrolase domains</fullName>
    </submittedName>
</protein>
<accession>A0A1H0II38</accession>
<dbReference type="Proteomes" id="UP000198793">
    <property type="component" value="Unassembled WGS sequence"/>
</dbReference>
<feature type="domain" description="Acyltransferase 3" evidence="2">
    <location>
        <begin position="6"/>
        <end position="318"/>
    </location>
</feature>
<keyword evidence="3" id="KW-0012">Acyltransferase</keyword>
<keyword evidence="3" id="KW-0808">Transferase</keyword>
<keyword evidence="1" id="KW-0472">Membrane</keyword>
<organism evidence="3 4">
    <name type="scientific">Aureimonas jatrophae</name>
    <dbReference type="NCBI Taxonomy" id="1166073"/>
    <lineage>
        <taxon>Bacteria</taxon>
        <taxon>Pseudomonadati</taxon>
        <taxon>Pseudomonadota</taxon>
        <taxon>Alphaproteobacteria</taxon>
        <taxon>Hyphomicrobiales</taxon>
        <taxon>Aurantimonadaceae</taxon>
        <taxon>Aureimonas</taxon>
    </lineage>
</organism>
<evidence type="ECO:0000313" key="4">
    <source>
        <dbReference type="Proteomes" id="UP000198793"/>
    </source>
</evidence>
<dbReference type="GO" id="GO:0000271">
    <property type="term" value="P:polysaccharide biosynthetic process"/>
    <property type="evidence" value="ECO:0007669"/>
    <property type="project" value="TreeGrafter"/>
</dbReference>
<keyword evidence="1" id="KW-1133">Transmembrane helix</keyword>
<dbReference type="PANTHER" id="PTHR23028:SF53">
    <property type="entry name" value="ACYL_TRANSF_3 DOMAIN-CONTAINING PROTEIN"/>
    <property type="match status" value="1"/>
</dbReference>
<sequence>MASRDKALDGLRGVAALAVAGGHSLLTFTGFGIWALTYAQFGDQPLPVVAARLGYVFAPSDAAVMLFFVLSGYVLWAMFDRRYRGIESFPLCVAERLWRLLPTSIAIGLLYGAAVHIDYVAPMDASELWRTMFILSRNTNGVLWSLQVEIVASVLLFGIWAATRGRSRPALLFALPSLAVFHQTGSEYALYLPAFLLGAVIGEISKRISNSAVMPLVGVPVLIGSSVFWGHGWEARILEMSGAFLVVAWARAAQPRWLLSRPVQFLGLVSYPFYLVHGLGIAFAFRNMPWVPVDQTAHRVATLFVLSTIAGLLLAWVVHRLVERPAMRLRLPDLVKPTEALAG</sequence>
<evidence type="ECO:0000256" key="1">
    <source>
        <dbReference type="SAM" id="Phobius"/>
    </source>
</evidence>
<reference evidence="3 4" key="1">
    <citation type="submission" date="2016-10" db="EMBL/GenBank/DDBJ databases">
        <authorList>
            <person name="de Groot N.N."/>
        </authorList>
    </citation>
    <scope>NUCLEOTIDE SEQUENCE [LARGE SCALE GENOMIC DNA]</scope>
    <source>
        <strain evidence="4">L7-484,KACC 16230,DSM 25025</strain>
    </source>
</reference>
<feature type="transmembrane region" description="Helical" evidence="1">
    <location>
        <begin position="141"/>
        <end position="162"/>
    </location>
</feature>
<feature type="transmembrane region" description="Helical" evidence="1">
    <location>
        <begin position="56"/>
        <end position="79"/>
    </location>
</feature>
<dbReference type="GO" id="GO:0016747">
    <property type="term" value="F:acyltransferase activity, transferring groups other than amino-acyl groups"/>
    <property type="evidence" value="ECO:0007669"/>
    <property type="project" value="InterPro"/>
</dbReference>
<dbReference type="AlphaFoldDB" id="A0A1H0II38"/>
<dbReference type="InterPro" id="IPR002656">
    <property type="entry name" value="Acyl_transf_3_dom"/>
</dbReference>
<evidence type="ECO:0000259" key="2">
    <source>
        <dbReference type="Pfam" id="PF01757"/>
    </source>
</evidence>
<keyword evidence="4" id="KW-1185">Reference proteome</keyword>
<feature type="transmembrane region" description="Helical" evidence="1">
    <location>
        <begin position="12"/>
        <end position="36"/>
    </location>
</feature>
<dbReference type="EMBL" id="FNIT01000005">
    <property type="protein sequence ID" value="SDO31063.1"/>
    <property type="molecule type" value="Genomic_DNA"/>
</dbReference>
<dbReference type="InterPro" id="IPR050879">
    <property type="entry name" value="Acyltransferase_3"/>
</dbReference>